<protein>
    <submittedName>
        <fullName evidence="2">Uncharacterized protein</fullName>
    </submittedName>
</protein>
<organism evidence="2 3">
    <name type="scientific">Streptomyces dubilierae</name>
    <dbReference type="NCBI Taxonomy" id="3075533"/>
    <lineage>
        <taxon>Bacteria</taxon>
        <taxon>Bacillati</taxon>
        <taxon>Actinomycetota</taxon>
        <taxon>Actinomycetes</taxon>
        <taxon>Kitasatosporales</taxon>
        <taxon>Streptomycetaceae</taxon>
        <taxon>Streptomyces</taxon>
    </lineage>
</organism>
<name>A0ABU2PK51_9ACTN</name>
<accession>A0ABU2PK51</accession>
<sequence>MGLWHVIHEDRRTECCGTPFAVGDEGSRPLLFEDPDTVFGGDRPDRLTEAQALSQTCTRTPPGSRTWEPVAGERRPRTVR</sequence>
<feature type="compositionally biased region" description="Basic and acidic residues" evidence="1">
    <location>
        <begin position="71"/>
        <end position="80"/>
    </location>
</feature>
<feature type="region of interest" description="Disordered" evidence="1">
    <location>
        <begin position="55"/>
        <end position="80"/>
    </location>
</feature>
<evidence type="ECO:0000313" key="2">
    <source>
        <dbReference type="EMBL" id="MDT0391715.1"/>
    </source>
</evidence>
<keyword evidence="3" id="KW-1185">Reference proteome</keyword>
<gene>
    <name evidence="2" type="ORF">RM641_30235</name>
</gene>
<dbReference type="RefSeq" id="WP_311687378.1">
    <property type="nucleotide sequence ID" value="NZ_JAVREU010000018.1"/>
</dbReference>
<evidence type="ECO:0000256" key="1">
    <source>
        <dbReference type="SAM" id="MobiDB-lite"/>
    </source>
</evidence>
<proteinExistence type="predicted"/>
<evidence type="ECO:0000313" key="3">
    <source>
        <dbReference type="Proteomes" id="UP001183586"/>
    </source>
</evidence>
<dbReference type="Proteomes" id="UP001183586">
    <property type="component" value="Unassembled WGS sequence"/>
</dbReference>
<dbReference type="EMBL" id="JAVREU010000018">
    <property type="protein sequence ID" value="MDT0391715.1"/>
    <property type="molecule type" value="Genomic_DNA"/>
</dbReference>
<comment type="caution">
    <text evidence="2">The sequence shown here is derived from an EMBL/GenBank/DDBJ whole genome shotgun (WGS) entry which is preliminary data.</text>
</comment>
<reference evidence="3" key="1">
    <citation type="submission" date="2023-07" db="EMBL/GenBank/DDBJ databases">
        <title>30 novel species of actinomycetes from the DSMZ collection.</title>
        <authorList>
            <person name="Nouioui I."/>
        </authorList>
    </citation>
    <scope>NUCLEOTIDE SEQUENCE [LARGE SCALE GENOMIC DNA]</scope>
    <source>
        <strain evidence="3">DSM 41921</strain>
    </source>
</reference>